<dbReference type="EMBL" id="CAJOBG010071142">
    <property type="protein sequence ID" value="CAF4594687.1"/>
    <property type="molecule type" value="Genomic_DNA"/>
</dbReference>
<reference evidence="2" key="1">
    <citation type="submission" date="2021-02" db="EMBL/GenBank/DDBJ databases">
        <authorList>
            <person name="Nowell W R."/>
        </authorList>
    </citation>
    <scope>NUCLEOTIDE SEQUENCE</scope>
</reference>
<evidence type="ECO:0000313" key="2">
    <source>
        <dbReference type="EMBL" id="CAF4594687.1"/>
    </source>
</evidence>
<gene>
    <name evidence="2" type="ORF">OVN521_LOCUS44927</name>
</gene>
<evidence type="ECO:0000313" key="3">
    <source>
        <dbReference type="Proteomes" id="UP000663866"/>
    </source>
</evidence>
<feature type="non-terminal residue" evidence="2">
    <location>
        <position position="1"/>
    </location>
</feature>
<feature type="compositionally biased region" description="Basic and acidic residues" evidence="1">
    <location>
        <begin position="1"/>
        <end position="10"/>
    </location>
</feature>
<feature type="compositionally biased region" description="Polar residues" evidence="1">
    <location>
        <begin position="11"/>
        <end position="28"/>
    </location>
</feature>
<name>A0A821BMV4_9BILA</name>
<feature type="non-terminal residue" evidence="2">
    <location>
        <position position="114"/>
    </location>
</feature>
<sequence length="114" mass="12919">NQKQIQHENDNVQNLEPSTNLNETNVSLSTMNTYDEGIISANTSNDTSKKLNDKRTRRKLLQIPLNSLNKTIPSTQHIDRDSSIGTSLSRMNGHYSGNVDRVQQTQQKLNQLIQ</sequence>
<feature type="region of interest" description="Disordered" evidence="1">
    <location>
        <begin position="1"/>
        <end position="28"/>
    </location>
</feature>
<protein>
    <submittedName>
        <fullName evidence="2">Uncharacterized protein</fullName>
    </submittedName>
</protein>
<evidence type="ECO:0000256" key="1">
    <source>
        <dbReference type="SAM" id="MobiDB-lite"/>
    </source>
</evidence>
<proteinExistence type="predicted"/>
<organism evidence="2 3">
    <name type="scientific">Rotaria magnacalcarata</name>
    <dbReference type="NCBI Taxonomy" id="392030"/>
    <lineage>
        <taxon>Eukaryota</taxon>
        <taxon>Metazoa</taxon>
        <taxon>Spiralia</taxon>
        <taxon>Gnathifera</taxon>
        <taxon>Rotifera</taxon>
        <taxon>Eurotatoria</taxon>
        <taxon>Bdelloidea</taxon>
        <taxon>Philodinida</taxon>
        <taxon>Philodinidae</taxon>
        <taxon>Rotaria</taxon>
    </lineage>
</organism>
<comment type="caution">
    <text evidence="2">The sequence shown here is derived from an EMBL/GenBank/DDBJ whole genome shotgun (WGS) entry which is preliminary data.</text>
</comment>
<dbReference type="AlphaFoldDB" id="A0A821BMV4"/>
<dbReference type="Proteomes" id="UP000663866">
    <property type="component" value="Unassembled WGS sequence"/>
</dbReference>
<keyword evidence="3" id="KW-1185">Reference proteome</keyword>
<feature type="region of interest" description="Disordered" evidence="1">
    <location>
        <begin position="73"/>
        <end position="103"/>
    </location>
</feature>
<accession>A0A821BMV4</accession>